<dbReference type="InterPro" id="IPR018097">
    <property type="entry name" value="EGF_Ca-bd_CS"/>
</dbReference>
<evidence type="ECO:0000313" key="7">
    <source>
        <dbReference type="Proteomes" id="UP000502823"/>
    </source>
</evidence>
<dbReference type="SMART" id="SM00179">
    <property type="entry name" value="EGF_CA"/>
    <property type="match status" value="1"/>
</dbReference>
<sequence>KVLEAQLRRNVDTATISWKNKWRLPNNTQQIEQADRECQRLRRLDWVSAQPFMGPLERFQWRTSASYYMCWYTMNEERSLAALGQPCDNFANCLDPQFGASNGDPRADDDTPFRCATYSFCPDPCCPRKHYGRLQECRHAEDNPCYAAAPSRHRECEFNRSDNRDFVSIALNRWNVSCACQHEGYEWDSRFGMCIDVDECVRGLHSCRQDSEACFNVAGSYRCGCQWGYLFETETQECVQNEELTAVETELYRPETATEKGKPVSIVKLIAEHLFDKSVQNGGRLAHSTVMKINIIVLTHLTVMFNYLM</sequence>
<dbReference type="InParanoid" id="A0A6L2PDD7"/>
<protein>
    <recommendedName>
        <fullName evidence="5">EGF-like calcium-binding domain-containing protein</fullName>
    </recommendedName>
</protein>
<evidence type="ECO:0000256" key="3">
    <source>
        <dbReference type="ARBA" id="ARBA00022737"/>
    </source>
</evidence>
<organism evidence="6 7">
    <name type="scientific">Coptotermes formosanus</name>
    <name type="common">Formosan subterranean termite</name>
    <dbReference type="NCBI Taxonomy" id="36987"/>
    <lineage>
        <taxon>Eukaryota</taxon>
        <taxon>Metazoa</taxon>
        <taxon>Ecdysozoa</taxon>
        <taxon>Arthropoda</taxon>
        <taxon>Hexapoda</taxon>
        <taxon>Insecta</taxon>
        <taxon>Pterygota</taxon>
        <taxon>Neoptera</taxon>
        <taxon>Polyneoptera</taxon>
        <taxon>Dictyoptera</taxon>
        <taxon>Blattodea</taxon>
        <taxon>Blattoidea</taxon>
        <taxon>Termitoidae</taxon>
        <taxon>Rhinotermitidae</taxon>
        <taxon>Coptotermes</taxon>
    </lineage>
</organism>
<dbReference type="Proteomes" id="UP000502823">
    <property type="component" value="Unassembled WGS sequence"/>
</dbReference>
<keyword evidence="1" id="KW-0245">EGF-like domain</keyword>
<dbReference type="InterPro" id="IPR049883">
    <property type="entry name" value="NOTCH1_EGF-like"/>
</dbReference>
<comment type="caution">
    <text evidence="6">The sequence shown here is derived from an EMBL/GenBank/DDBJ whole genome shotgun (WGS) entry which is preliminary data.</text>
</comment>
<feature type="non-terminal residue" evidence="6">
    <location>
        <position position="1"/>
    </location>
</feature>
<dbReference type="Gene3D" id="2.10.25.10">
    <property type="entry name" value="Laminin"/>
    <property type="match status" value="1"/>
</dbReference>
<proteinExistence type="predicted"/>
<dbReference type="Pfam" id="PF07645">
    <property type="entry name" value="EGF_CA"/>
    <property type="match status" value="1"/>
</dbReference>
<gene>
    <name evidence="6" type="ORF">Cfor_10837</name>
</gene>
<dbReference type="CDD" id="cd00054">
    <property type="entry name" value="EGF_CA"/>
    <property type="match status" value="1"/>
</dbReference>
<dbReference type="FunFam" id="2.10.25.10:FF:000038">
    <property type="entry name" value="Fibrillin 2"/>
    <property type="match status" value="1"/>
</dbReference>
<evidence type="ECO:0000313" key="6">
    <source>
        <dbReference type="EMBL" id="GFG30554.1"/>
    </source>
</evidence>
<accession>A0A6L2PDD7</accession>
<keyword evidence="3" id="KW-0677">Repeat</keyword>
<feature type="domain" description="EGF-like calcium-binding" evidence="5">
    <location>
        <begin position="196"/>
        <end position="239"/>
    </location>
</feature>
<dbReference type="EMBL" id="BLKM01000233">
    <property type="protein sequence ID" value="GFG30554.1"/>
    <property type="molecule type" value="Genomic_DNA"/>
</dbReference>
<dbReference type="PROSITE" id="PS01187">
    <property type="entry name" value="EGF_CA"/>
    <property type="match status" value="1"/>
</dbReference>
<dbReference type="OrthoDB" id="5985519at2759"/>
<dbReference type="AlphaFoldDB" id="A0A6L2PDD7"/>
<dbReference type="SUPFAM" id="SSF57196">
    <property type="entry name" value="EGF/Laminin"/>
    <property type="match status" value="1"/>
</dbReference>
<evidence type="ECO:0000256" key="2">
    <source>
        <dbReference type="ARBA" id="ARBA00022729"/>
    </source>
</evidence>
<keyword evidence="4" id="KW-1015">Disulfide bond</keyword>
<keyword evidence="7" id="KW-1185">Reference proteome</keyword>
<dbReference type="InterPro" id="IPR001881">
    <property type="entry name" value="EGF-like_Ca-bd_dom"/>
</dbReference>
<evidence type="ECO:0000256" key="4">
    <source>
        <dbReference type="ARBA" id="ARBA00023157"/>
    </source>
</evidence>
<reference evidence="7" key="1">
    <citation type="submission" date="2020-01" db="EMBL/GenBank/DDBJ databases">
        <title>Draft genome sequence of the Termite Coptotermes fromosanus.</title>
        <authorList>
            <person name="Itakura S."/>
            <person name="Yosikawa Y."/>
            <person name="Umezawa K."/>
        </authorList>
    </citation>
    <scope>NUCLEOTIDE SEQUENCE [LARGE SCALE GENOMIC DNA]</scope>
</reference>
<evidence type="ECO:0000256" key="1">
    <source>
        <dbReference type="ARBA" id="ARBA00022536"/>
    </source>
</evidence>
<dbReference type="GO" id="GO:0005509">
    <property type="term" value="F:calcium ion binding"/>
    <property type="evidence" value="ECO:0007669"/>
    <property type="project" value="InterPro"/>
</dbReference>
<keyword evidence="2" id="KW-0732">Signal</keyword>
<name>A0A6L2PDD7_COPFO</name>
<evidence type="ECO:0000259" key="5">
    <source>
        <dbReference type="SMART" id="SM00179"/>
    </source>
</evidence>